<dbReference type="RefSeq" id="XP_047839138.1">
    <property type="nucleotide sequence ID" value="XM_047983168.1"/>
</dbReference>
<dbReference type="KEGG" id="ptkz:JDV02_002168"/>
<dbReference type="EMBL" id="CP086355">
    <property type="protein sequence ID" value="UNI15657.1"/>
    <property type="molecule type" value="Genomic_DNA"/>
</dbReference>
<accession>A0A9Q8QAD8</accession>
<gene>
    <name evidence="2" type="ORF">JDV02_002168</name>
</gene>
<dbReference type="PANTHER" id="PTHR13847:SF129">
    <property type="entry name" value="FAD DEPENDENT OXIDOREDUCTASE"/>
    <property type="match status" value="1"/>
</dbReference>
<dbReference type="Pfam" id="PF01266">
    <property type="entry name" value="DAO"/>
    <property type="match status" value="1"/>
</dbReference>
<organism evidence="2 3">
    <name type="scientific">Purpureocillium takamizusanense</name>
    <dbReference type="NCBI Taxonomy" id="2060973"/>
    <lineage>
        <taxon>Eukaryota</taxon>
        <taxon>Fungi</taxon>
        <taxon>Dikarya</taxon>
        <taxon>Ascomycota</taxon>
        <taxon>Pezizomycotina</taxon>
        <taxon>Sordariomycetes</taxon>
        <taxon>Hypocreomycetidae</taxon>
        <taxon>Hypocreales</taxon>
        <taxon>Ophiocordycipitaceae</taxon>
        <taxon>Purpureocillium</taxon>
    </lineage>
</organism>
<feature type="domain" description="FAD dependent oxidoreductase" evidence="1">
    <location>
        <begin position="61"/>
        <end position="448"/>
    </location>
</feature>
<dbReference type="InterPro" id="IPR036188">
    <property type="entry name" value="FAD/NAD-bd_sf"/>
</dbReference>
<evidence type="ECO:0000313" key="3">
    <source>
        <dbReference type="Proteomes" id="UP000829364"/>
    </source>
</evidence>
<proteinExistence type="predicted"/>
<reference evidence="2" key="1">
    <citation type="submission" date="2021-11" db="EMBL/GenBank/DDBJ databases">
        <title>Purpureocillium_takamizusanense_genome.</title>
        <authorList>
            <person name="Nguyen N.-H."/>
        </authorList>
    </citation>
    <scope>NUCLEOTIDE SEQUENCE</scope>
    <source>
        <strain evidence="2">PT3</strain>
    </source>
</reference>
<dbReference type="GeneID" id="72064129"/>
<dbReference type="SUPFAM" id="SSF51905">
    <property type="entry name" value="FAD/NAD(P)-binding domain"/>
    <property type="match status" value="1"/>
</dbReference>
<dbReference type="Gene3D" id="3.30.9.10">
    <property type="entry name" value="D-Amino Acid Oxidase, subunit A, domain 2"/>
    <property type="match status" value="1"/>
</dbReference>
<dbReference type="GO" id="GO:0005737">
    <property type="term" value="C:cytoplasm"/>
    <property type="evidence" value="ECO:0007669"/>
    <property type="project" value="TreeGrafter"/>
</dbReference>
<dbReference type="InterPro" id="IPR006076">
    <property type="entry name" value="FAD-dep_OxRdtase"/>
</dbReference>
<dbReference type="OrthoDB" id="429143at2759"/>
<dbReference type="Gene3D" id="3.50.50.60">
    <property type="entry name" value="FAD/NAD(P)-binding domain"/>
    <property type="match status" value="1"/>
</dbReference>
<dbReference type="AlphaFoldDB" id="A0A9Q8QAD8"/>
<name>A0A9Q8QAD8_9HYPO</name>
<evidence type="ECO:0000313" key="2">
    <source>
        <dbReference type="EMBL" id="UNI15657.1"/>
    </source>
</evidence>
<dbReference type="PANTHER" id="PTHR13847">
    <property type="entry name" value="SARCOSINE DEHYDROGENASE-RELATED"/>
    <property type="match status" value="1"/>
</dbReference>
<keyword evidence="3" id="KW-1185">Reference proteome</keyword>
<protein>
    <recommendedName>
        <fullName evidence="1">FAD dependent oxidoreductase domain-containing protein</fullName>
    </recommendedName>
</protein>
<evidence type="ECO:0000259" key="1">
    <source>
        <dbReference type="Pfam" id="PF01266"/>
    </source>
</evidence>
<sequence length="493" mass="54282">MPYTNTGIWSHTSLLKMNGIPFQHGRSGLPTHHSTDSYWHRDPSKKLWGHQTTKSLPPTADVVVIGSGITGTFAARELVAGGREVVMLEAREACWGATGRNGGHCHPGVWNNSPEVARFELATFDLIKALVAKYDIPCDWQVVGSLQPIFDPEVLRVAQRRIKRLQAHRDLRDKAVLILDKDELVSRRVPEAIAAVYHPNAAKCWPYKLVAWLLEQLLNEHCATAFNLQTNTPVTMLHRRGAGWLVHTDRGTICARDVLLASNAYTSYLLPKLTGLIVPMRGQVCAFDPPRPSRPLPHSYLWIKDSNQQYLTHHYLIQRGHEGAQKSDGVDDEIIFGIDLAAPTGDEGVSRDDEVNPILSQLLRSSLRRAVQLPTGPEAGKDALRTAYEWTGIMGYSLDGNPWVGAVPGVLVTDLEPGDEADGLWISAGYTGHGMPVAARCGIAVAQMMLGKEGGVKVPEPWAASEERVRSAREMKFPRTVEDMAKSLATDDA</sequence>
<dbReference type="Proteomes" id="UP000829364">
    <property type="component" value="Chromosome 2"/>
</dbReference>